<feature type="binding site" evidence="6">
    <location>
        <position position="185"/>
    </location>
    <ligand>
        <name>substrate</name>
    </ligand>
</feature>
<protein>
    <recommendedName>
        <fullName evidence="6">tRNA N6-adenosine threonylcarbamoyltransferase</fullName>
        <ecNumber evidence="6">2.3.1.234</ecNumber>
    </recommendedName>
    <alternativeName>
        <fullName evidence="6">N6-L-threonylcarbamoyladenine synthase</fullName>
        <shortName evidence="6">t(6)A synthase</shortName>
    </alternativeName>
    <alternativeName>
        <fullName evidence="6">t(6)A37 threonylcarbamoyladenosine biosynthesis protein TsaD</fullName>
    </alternativeName>
    <alternativeName>
        <fullName evidence="6">tRNA threonylcarbamoyladenosine biosynthesis protein TsaD</fullName>
    </alternativeName>
</protein>
<evidence type="ECO:0000256" key="5">
    <source>
        <dbReference type="ARBA" id="ARBA00048117"/>
    </source>
</evidence>
<sequence length="397" mass="42599">MNKEPLTLAIETSCDETSVAVTRGFTVLSNAIHSQIAAHKDFGGVVPGIAKLEHEKKFPEVLSQALSDARVNLGQIEQIAVTKGPGLAIALEVGIKRAIELATELKLPLVAVNHMAGHLFSCFVDEQDARPSFPALGLLVSGKHSEFLLVEDWSSVSKLGQTLDDACGEAYDKCATMLGLSYPGGPVISRLAAEGRDQDLLELEIKREQQSLFVIGNAEGTTLKLPIPMAFSGDLNVSYSGLKTAIKQMINDLSGESKKLDIKQTGQGVNLSDTQQRQVCMMFEEAALQMLILKLERALDKHPDAKEVWVGGGVIANSYLKQLLTEVTDRRDIVLRIPSSRAFTGDNAAMIGVAAYASGRGGEDGSASSPQGGGKNLIEVYQVGELEEVDRLPGWSL</sequence>
<comment type="function">
    <text evidence="6">Required for the formation of a threonylcarbamoyl group on adenosine at position 37 (t(6)A37) in tRNAs that read codons beginning with adenine. Is involved in the transfer of the threonylcarbamoyl moiety of threonylcarbamoyl-AMP (TC-AMP) to the N6 group of A37, together with TsaE and TsaB. TsaD likely plays a direct catalytic role in this reaction.</text>
</comment>
<dbReference type="GO" id="GO:0061711">
    <property type="term" value="F:tRNA N(6)-L-threonylcarbamoyladenine synthase activity"/>
    <property type="evidence" value="ECO:0007669"/>
    <property type="project" value="UniProtKB-EC"/>
</dbReference>
<evidence type="ECO:0000256" key="4">
    <source>
        <dbReference type="ARBA" id="ARBA00023315"/>
    </source>
</evidence>
<dbReference type="HAMAP" id="MF_01445">
    <property type="entry name" value="TsaD"/>
    <property type="match status" value="1"/>
</dbReference>
<gene>
    <name evidence="6 8" type="primary">tsaD</name>
    <name evidence="8" type="ORF">KC640_00730</name>
</gene>
<dbReference type="GO" id="GO:0005737">
    <property type="term" value="C:cytoplasm"/>
    <property type="evidence" value="ECO:0007669"/>
    <property type="project" value="UniProtKB-SubCell"/>
</dbReference>
<dbReference type="EMBL" id="JAGQLI010000037">
    <property type="protein sequence ID" value="MCA9378928.1"/>
    <property type="molecule type" value="Genomic_DNA"/>
</dbReference>
<feature type="binding site" evidence="6">
    <location>
        <position position="114"/>
    </location>
    <ligand>
        <name>Fe cation</name>
        <dbReference type="ChEBI" id="CHEBI:24875"/>
    </ligand>
</feature>
<feature type="binding site" evidence="6">
    <location>
        <begin position="139"/>
        <end position="143"/>
    </location>
    <ligand>
        <name>substrate</name>
    </ligand>
</feature>
<dbReference type="InterPro" id="IPR043129">
    <property type="entry name" value="ATPase_NBD"/>
</dbReference>
<comment type="caution">
    <text evidence="8">The sequence shown here is derived from an EMBL/GenBank/DDBJ whole genome shotgun (WGS) entry which is preliminary data.</text>
</comment>
<comment type="caution">
    <text evidence="6">Lacks conserved residue(s) required for the propagation of feature annotation.</text>
</comment>
<feature type="binding site" evidence="6">
    <location>
        <position position="172"/>
    </location>
    <ligand>
        <name>substrate</name>
    </ligand>
</feature>
<name>A0A955ICQ2_9BACT</name>
<organism evidence="8 9">
    <name type="scientific">Candidatus Dojkabacteria bacterium</name>
    <dbReference type="NCBI Taxonomy" id="2099670"/>
    <lineage>
        <taxon>Bacteria</taxon>
        <taxon>Candidatus Dojkabacteria</taxon>
    </lineage>
</organism>
<evidence type="ECO:0000256" key="1">
    <source>
        <dbReference type="ARBA" id="ARBA00022679"/>
    </source>
</evidence>
<dbReference type="EC" id="2.3.1.234" evidence="6"/>
<dbReference type="PRINTS" id="PR00789">
    <property type="entry name" value="OSIALOPTASE"/>
</dbReference>
<dbReference type="Pfam" id="PF00814">
    <property type="entry name" value="TsaD"/>
    <property type="match status" value="1"/>
</dbReference>
<keyword evidence="6" id="KW-0408">Iron</keyword>
<dbReference type="InterPro" id="IPR022450">
    <property type="entry name" value="TsaD"/>
</dbReference>
<evidence type="ECO:0000256" key="3">
    <source>
        <dbReference type="ARBA" id="ARBA00022723"/>
    </source>
</evidence>
<dbReference type="PANTHER" id="PTHR11735:SF6">
    <property type="entry name" value="TRNA N6-ADENOSINE THREONYLCARBAMOYLTRANSFERASE, MITOCHONDRIAL"/>
    <property type="match status" value="1"/>
</dbReference>
<comment type="catalytic activity">
    <reaction evidence="5 6">
        <text>L-threonylcarbamoyladenylate + adenosine(37) in tRNA = N(6)-L-threonylcarbamoyladenosine(37) in tRNA + AMP + H(+)</text>
        <dbReference type="Rhea" id="RHEA:37059"/>
        <dbReference type="Rhea" id="RHEA-COMP:10162"/>
        <dbReference type="Rhea" id="RHEA-COMP:10163"/>
        <dbReference type="ChEBI" id="CHEBI:15378"/>
        <dbReference type="ChEBI" id="CHEBI:73682"/>
        <dbReference type="ChEBI" id="CHEBI:74411"/>
        <dbReference type="ChEBI" id="CHEBI:74418"/>
        <dbReference type="ChEBI" id="CHEBI:456215"/>
        <dbReference type="EC" id="2.3.1.234"/>
    </reaction>
</comment>
<dbReference type="GO" id="GO:0005506">
    <property type="term" value="F:iron ion binding"/>
    <property type="evidence" value="ECO:0007669"/>
    <property type="project" value="UniProtKB-UniRule"/>
</dbReference>
<feature type="domain" description="Gcp-like" evidence="7">
    <location>
        <begin position="26"/>
        <end position="352"/>
    </location>
</feature>
<keyword evidence="4 6" id="KW-0012">Acyltransferase</keyword>
<feature type="binding site" evidence="6">
    <location>
        <position position="346"/>
    </location>
    <ligand>
        <name>Fe cation</name>
        <dbReference type="ChEBI" id="CHEBI:24875"/>
    </ligand>
</feature>
<comment type="similarity">
    <text evidence="6">Belongs to the KAE1 / TsaD family.</text>
</comment>
<evidence type="ECO:0000256" key="6">
    <source>
        <dbReference type="HAMAP-Rule" id="MF_01445"/>
    </source>
</evidence>
<dbReference type="NCBIfam" id="TIGR03723">
    <property type="entry name" value="T6A_TsaD_YgjD"/>
    <property type="match status" value="1"/>
</dbReference>
<keyword evidence="3 6" id="KW-0479">Metal-binding</keyword>
<dbReference type="SUPFAM" id="SSF53067">
    <property type="entry name" value="Actin-like ATPase domain"/>
    <property type="match status" value="1"/>
</dbReference>
<reference evidence="8" key="2">
    <citation type="journal article" date="2021" name="Microbiome">
        <title>Successional dynamics and alternative stable states in a saline activated sludge microbial community over 9 years.</title>
        <authorList>
            <person name="Wang Y."/>
            <person name="Ye J."/>
            <person name="Ju F."/>
            <person name="Liu L."/>
            <person name="Boyd J.A."/>
            <person name="Deng Y."/>
            <person name="Parks D.H."/>
            <person name="Jiang X."/>
            <person name="Yin X."/>
            <person name="Woodcroft B.J."/>
            <person name="Tyson G.W."/>
            <person name="Hugenholtz P."/>
            <person name="Polz M.F."/>
            <person name="Zhang T."/>
        </authorList>
    </citation>
    <scope>NUCLEOTIDE SEQUENCE</scope>
    <source>
        <strain evidence="8">HKST-UBA12</strain>
    </source>
</reference>
<keyword evidence="1 6" id="KW-0808">Transferase</keyword>
<dbReference type="InterPro" id="IPR017861">
    <property type="entry name" value="KAE1/TsaD"/>
</dbReference>
<keyword evidence="2 6" id="KW-0819">tRNA processing</keyword>
<accession>A0A955ICQ2</accession>
<evidence type="ECO:0000313" key="9">
    <source>
        <dbReference type="Proteomes" id="UP000760819"/>
    </source>
</evidence>
<dbReference type="Proteomes" id="UP000760819">
    <property type="component" value="Unassembled WGS sequence"/>
</dbReference>
<comment type="cofactor">
    <cofactor evidence="6">
        <name>Fe(2+)</name>
        <dbReference type="ChEBI" id="CHEBI:29033"/>
    </cofactor>
    <text evidence="6">Binds 1 Fe(2+) ion per subunit.</text>
</comment>
<comment type="subcellular location">
    <subcellularLocation>
        <location evidence="6">Cytoplasm</location>
    </subcellularLocation>
</comment>
<dbReference type="InterPro" id="IPR000905">
    <property type="entry name" value="Gcp-like_dom"/>
</dbReference>
<dbReference type="PANTHER" id="PTHR11735">
    <property type="entry name" value="TRNA N6-ADENOSINE THREONYLCARBAMOYLTRANSFERASE"/>
    <property type="match status" value="1"/>
</dbReference>
<dbReference type="GO" id="GO:0002949">
    <property type="term" value="P:tRNA threonylcarbamoyladenosine modification"/>
    <property type="evidence" value="ECO:0007669"/>
    <property type="project" value="UniProtKB-UniRule"/>
</dbReference>
<evidence type="ECO:0000313" key="8">
    <source>
        <dbReference type="EMBL" id="MCA9378928.1"/>
    </source>
</evidence>
<dbReference type="FunFam" id="3.30.420.40:FF:000012">
    <property type="entry name" value="tRNA N6-adenosine threonylcarbamoyltransferase"/>
    <property type="match status" value="1"/>
</dbReference>
<dbReference type="NCBIfam" id="TIGR00329">
    <property type="entry name" value="gcp_kae1"/>
    <property type="match status" value="1"/>
</dbReference>
<dbReference type="AlphaFoldDB" id="A0A955ICQ2"/>
<feature type="binding site" evidence="6">
    <location>
        <position position="118"/>
    </location>
    <ligand>
        <name>Fe cation</name>
        <dbReference type="ChEBI" id="CHEBI:24875"/>
    </ligand>
</feature>
<proteinExistence type="inferred from homology"/>
<feature type="binding site" evidence="6">
    <location>
        <position position="317"/>
    </location>
    <ligand>
        <name>substrate</name>
    </ligand>
</feature>
<keyword evidence="6" id="KW-0963">Cytoplasm</keyword>
<evidence type="ECO:0000259" key="7">
    <source>
        <dbReference type="Pfam" id="PF00814"/>
    </source>
</evidence>
<dbReference type="Gene3D" id="3.30.420.40">
    <property type="match status" value="2"/>
</dbReference>
<reference evidence="8" key="1">
    <citation type="submission" date="2020-04" db="EMBL/GenBank/DDBJ databases">
        <authorList>
            <person name="Zhang T."/>
        </authorList>
    </citation>
    <scope>NUCLEOTIDE SEQUENCE</scope>
    <source>
        <strain evidence="8">HKST-UBA12</strain>
    </source>
</reference>
<evidence type="ECO:0000256" key="2">
    <source>
        <dbReference type="ARBA" id="ARBA00022694"/>
    </source>
</evidence>